<sequence length="745" mass="85256">MERYIVESITDPLSNNVRSLDFIFNHHFTNKALFGDKFDPLTNDYLFGFWLAIFSTTMAANRDQIADVLFGTLRQNHGFKTLMVLPKKASGGKTLLLVQNFYFDSDRRRIKNFGLSTKEREKINFLLGAGYEEKIVQYLVYDIARSVCSNQSDKIRHWPFVESLLDIVSGDNNASGQVEKFFKLKDWRDFLKNLMRTASSLEKIGHNEADIKTMIQLVQDEWKNGTLNELTSKFQSPSQFGFTHGFLFSTYFMHEHDVKVHAFGRDKQNVSLTLQKQFLAEDLRNFKPAASYNLIGDNKIIHTIENFKEKIIQSVAKWGNKKETGHQLTEYVHKLISFVGTPSSRKNYMRTYLRGMFMTWPGPSSDYSEKSPFYNVYSMNDYMQIALQVQRECVLIFNFDRNLPLNGDSLNLNQFQSAIRTKCVWIVSIFEMEIGCSNMLVDKGEKSTYLDYKALPETNLVRHLILRLNLSNEESLKDIFHSFKQVGLAVRDVLKPLQRMYTSAIVDDLSNPFYALGDLIWFSILVHDSKAFIKSLKTTKIAWKIAKITYRAVGSGIGVPIIGTYLGISDTIAAWENFQNGDKSAFAIFNIVAGAVFTVTSIISLGIGALTLAGFAVVPVVGWILFAVGTAFYIIQNVWKIVNDYGGFKQFCITSWEFIKSLPDLLQNPIQYLQRQQAEDAAKVVNKALEIMEKNMMIQNIISTPICEENIDNSNACHDIYINFNEKFRYLEKNILSNTPNITEK</sequence>
<dbReference type="WBParaSite" id="nRc.2.0.1.t45769-RA">
    <property type="protein sequence ID" value="nRc.2.0.1.t45769-RA"/>
    <property type="gene ID" value="nRc.2.0.1.g45769"/>
</dbReference>
<feature type="transmembrane region" description="Helical" evidence="1">
    <location>
        <begin position="548"/>
        <end position="566"/>
    </location>
</feature>
<feature type="transmembrane region" description="Helical" evidence="1">
    <location>
        <begin position="586"/>
        <end position="605"/>
    </location>
</feature>
<evidence type="ECO:0000256" key="1">
    <source>
        <dbReference type="SAM" id="Phobius"/>
    </source>
</evidence>
<protein>
    <submittedName>
        <fullName evidence="3">Uncharacterized protein</fullName>
    </submittedName>
</protein>
<keyword evidence="2" id="KW-1185">Reference proteome</keyword>
<dbReference type="Proteomes" id="UP000887565">
    <property type="component" value="Unplaced"/>
</dbReference>
<keyword evidence="1" id="KW-0812">Transmembrane</keyword>
<feature type="transmembrane region" description="Helical" evidence="1">
    <location>
        <begin position="612"/>
        <end position="635"/>
    </location>
</feature>
<reference evidence="3" key="1">
    <citation type="submission" date="2022-11" db="UniProtKB">
        <authorList>
            <consortium name="WormBaseParasite"/>
        </authorList>
    </citation>
    <scope>IDENTIFICATION</scope>
</reference>
<dbReference type="AlphaFoldDB" id="A0A915L3W4"/>
<organism evidence="2 3">
    <name type="scientific">Romanomermis culicivorax</name>
    <name type="common">Nematode worm</name>
    <dbReference type="NCBI Taxonomy" id="13658"/>
    <lineage>
        <taxon>Eukaryota</taxon>
        <taxon>Metazoa</taxon>
        <taxon>Ecdysozoa</taxon>
        <taxon>Nematoda</taxon>
        <taxon>Enoplea</taxon>
        <taxon>Dorylaimia</taxon>
        <taxon>Mermithida</taxon>
        <taxon>Mermithoidea</taxon>
        <taxon>Mermithidae</taxon>
        <taxon>Romanomermis</taxon>
    </lineage>
</organism>
<keyword evidence="1" id="KW-1133">Transmembrane helix</keyword>
<keyword evidence="1" id="KW-0472">Membrane</keyword>
<evidence type="ECO:0000313" key="2">
    <source>
        <dbReference type="Proteomes" id="UP000887565"/>
    </source>
</evidence>
<accession>A0A915L3W4</accession>
<proteinExistence type="predicted"/>
<evidence type="ECO:0000313" key="3">
    <source>
        <dbReference type="WBParaSite" id="nRc.2.0.1.t45769-RA"/>
    </source>
</evidence>
<name>A0A915L3W4_ROMCU</name>